<feature type="compositionally biased region" description="Basic and acidic residues" evidence="1">
    <location>
        <begin position="645"/>
        <end position="654"/>
    </location>
</feature>
<dbReference type="GeneID" id="64662105"/>
<gene>
    <name evidence="2" type="ORF">F5891DRAFT_1193707</name>
</gene>
<feature type="compositionally biased region" description="Basic residues" evidence="1">
    <location>
        <begin position="499"/>
        <end position="508"/>
    </location>
</feature>
<evidence type="ECO:0000313" key="3">
    <source>
        <dbReference type="Proteomes" id="UP001195769"/>
    </source>
</evidence>
<feature type="region of interest" description="Disordered" evidence="1">
    <location>
        <begin position="270"/>
        <end position="293"/>
    </location>
</feature>
<dbReference type="Proteomes" id="UP001195769">
    <property type="component" value="Unassembled WGS sequence"/>
</dbReference>
<feature type="compositionally biased region" description="Polar residues" evidence="1">
    <location>
        <begin position="584"/>
        <end position="593"/>
    </location>
</feature>
<keyword evidence="3" id="KW-1185">Reference proteome</keyword>
<organism evidence="2 3">
    <name type="scientific">Suillus fuscotomentosus</name>
    <dbReference type="NCBI Taxonomy" id="1912939"/>
    <lineage>
        <taxon>Eukaryota</taxon>
        <taxon>Fungi</taxon>
        <taxon>Dikarya</taxon>
        <taxon>Basidiomycota</taxon>
        <taxon>Agaricomycotina</taxon>
        <taxon>Agaricomycetes</taxon>
        <taxon>Agaricomycetidae</taxon>
        <taxon>Boletales</taxon>
        <taxon>Suillineae</taxon>
        <taxon>Suillaceae</taxon>
        <taxon>Suillus</taxon>
    </lineage>
</organism>
<dbReference type="RefSeq" id="XP_041221463.1">
    <property type="nucleotide sequence ID" value="XM_041367807.1"/>
</dbReference>
<proteinExistence type="predicted"/>
<feature type="compositionally biased region" description="Basic and acidic residues" evidence="1">
    <location>
        <begin position="402"/>
        <end position="417"/>
    </location>
</feature>
<feature type="compositionally biased region" description="Acidic residues" evidence="1">
    <location>
        <begin position="519"/>
        <end position="531"/>
    </location>
</feature>
<evidence type="ECO:0000256" key="1">
    <source>
        <dbReference type="SAM" id="MobiDB-lite"/>
    </source>
</evidence>
<evidence type="ECO:0000313" key="2">
    <source>
        <dbReference type="EMBL" id="KAG1895887.1"/>
    </source>
</evidence>
<feature type="region of interest" description="Disordered" evidence="1">
    <location>
        <begin position="402"/>
        <end position="671"/>
    </location>
</feature>
<comment type="caution">
    <text evidence="2">The sequence shown here is derived from an EMBL/GenBank/DDBJ whole genome shotgun (WGS) entry which is preliminary data.</text>
</comment>
<feature type="compositionally biased region" description="Basic and acidic residues" evidence="1">
    <location>
        <begin position="281"/>
        <end position="293"/>
    </location>
</feature>
<sequence length="671" mass="74992">MRAPFPRFAMYTRARVPALARPMAPAIQKHPSTVHQAPYPQKTKQKLTEEELLVLQSHLEEWKEATGKDRKTILRAVIKEAKMKAPKMDARLLKKRKSMYRDWLYNRRAEKTLKKRSKFSKKWTTRLVIEHQYKKEILEKTGARPGGKEMIKHYQGAVNAIMAGLSEEQLDEANTTAIEWSSSAPPTDVQAEFAQKKAPGMMKDLATQLWRQAGMRIFILSAWKTEEGEVRINGIDFNEKLEGNSFTDTKDWKSMLPEWNAYVGEEFAIDRNNDDDGNEDADGKESRNPRRKKEEFTLEVDAYGLPVIPDIEPLNLENKKSLIRTFLTKHYRFCSQKPKASVPWSAVTEAQENFIEPKFLPTGGKIKDPSKLQLHDADQLLQFWHQRQKDKVRPTFEFKGWQDHEKEMREPVEKISEGDSSTTCSPVTAKTRVPVQKPTGRLTGKSSGKSTIRVEPESSSEGEDGEGEGENDEARSPPSKLKSTGKPGKAVQSIPVKKPPAKSTRKSSGKPAGRVEAESSGEEENGDEGDAEVQSPPPEHQSIGKRSRAVRFHPEEDSGPLVKKSKSNVIGRNIPLEDDAGTPSAESSSNHSTAPLPPKTASRSSFVGPASASRMKKSGQKIPAPKPTAPATTQGTGKKTQTDGAHIDKPEPKRSTRAAKVSYKVNYMQRA</sequence>
<dbReference type="EMBL" id="JABBWK010000061">
    <property type="protein sequence ID" value="KAG1895887.1"/>
    <property type="molecule type" value="Genomic_DNA"/>
</dbReference>
<accession>A0AAD4HGQ8</accession>
<reference evidence="2" key="1">
    <citation type="journal article" date="2020" name="New Phytol.">
        <title>Comparative genomics reveals dynamic genome evolution in host specialist ectomycorrhizal fungi.</title>
        <authorList>
            <person name="Lofgren L.A."/>
            <person name="Nguyen N.H."/>
            <person name="Vilgalys R."/>
            <person name="Ruytinx J."/>
            <person name="Liao H.L."/>
            <person name="Branco S."/>
            <person name="Kuo A."/>
            <person name="LaButti K."/>
            <person name="Lipzen A."/>
            <person name="Andreopoulos W."/>
            <person name="Pangilinan J."/>
            <person name="Riley R."/>
            <person name="Hundley H."/>
            <person name="Na H."/>
            <person name="Barry K."/>
            <person name="Grigoriev I.V."/>
            <person name="Stajich J.E."/>
            <person name="Kennedy P.G."/>
        </authorList>
    </citation>
    <scope>NUCLEOTIDE SEQUENCE</scope>
    <source>
        <strain evidence="2">FC203</strain>
    </source>
</reference>
<feature type="compositionally biased region" description="Polar residues" evidence="1">
    <location>
        <begin position="418"/>
        <end position="428"/>
    </location>
</feature>
<feature type="compositionally biased region" description="Low complexity" evidence="1">
    <location>
        <begin position="629"/>
        <end position="644"/>
    </location>
</feature>
<name>A0AAD4HGQ8_9AGAM</name>
<protein>
    <submittedName>
        <fullName evidence="2">Uncharacterized protein</fullName>
    </submittedName>
</protein>
<dbReference type="AlphaFoldDB" id="A0AAD4HGQ8"/>
<feature type="compositionally biased region" description="Acidic residues" evidence="1">
    <location>
        <begin position="458"/>
        <end position="471"/>
    </location>
</feature>